<dbReference type="InterPro" id="IPR004147">
    <property type="entry name" value="ABC1_dom"/>
</dbReference>
<dbReference type="InterPro" id="IPR050154">
    <property type="entry name" value="UbiB_kinase"/>
</dbReference>
<dbReference type="InterPro" id="IPR011009">
    <property type="entry name" value="Kinase-like_dom_sf"/>
</dbReference>
<dbReference type="GO" id="GO:0016301">
    <property type="term" value="F:kinase activity"/>
    <property type="evidence" value="ECO:0007669"/>
    <property type="project" value="UniProtKB-KW"/>
</dbReference>
<reference evidence="3" key="1">
    <citation type="submission" date="2022-07" db="EMBL/GenBank/DDBJ databases">
        <authorList>
            <person name="Wu T."/>
        </authorList>
    </citation>
    <scope>NUCLEOTIDE SEQUENCE</scope>
    <source>
        <strain evidence="3">SD-1</strain>
    </source>
</reference>
<evidence type="ECO:0000256" key="1">
    <source>
        <dbReference type="ARBA" id="ARBA00009670"/>
    </source>
</evidence>
<keyword evidence="4" id="KW-1185">Reference proteome</keyword>
<dbReference type="PANTHER" id="PTHR10566:SF113">
    <property type="entry name" value="PROTEIN ACTIVITY OF BC1 COMPLEX KINASE 7, CHLOROPLASTIC"/>
    <property type="match status" value="1"/>
</dbReference>
<dbReference type="Gene3D" id="1.10.510.10">
    <property type="entry name" value="Transferase(Phosphotransferase) domain 1"/>
    <property type="match status" value="1"/>
</dbReference>
<dbReference type="EMBL" id="CP101185">
    <property type="protein sequence ID" value="UYV95851.1"/>
    <property type="molecule type" value="Genomic_DNA"/>
</dbReference>
<sequence>MTINIRMHRYQEISELLARHGLGFLVGITGLERWVPFHQGLMGHERRAEPYTNPEHLRLAFEDLGPTFIKLGQLLSTRSDLLPPQYQSELAKLQDAAPPVPGPRIRQLIRDELGAEPEEVFADFTLEPLASASIGQAHAATLHDGTPVVVKVRRPDVIPTIEADLDILQNLAVQISRRWEAAADYNLPGIAAEFAQTLRAELDYLQEGRNADRFAHNFAADPEVHIPRVFWETTTSRVLTLERIVGMKVNDLAALDRAGIDRAALAVRSAGTAVKMVFEDGFFHADPHPGNLFIESDGRIGLIDFGMVGEVNDKLRDQLGVLLTALTRRDPDRVGSALLNLSVTRQPVDRSRLRSDVTRFIALYEGRQLRQIEIRPLITQAVALMRMYHLQMPQELAKLLKMMIMAEGIGVELDPGFNLGVVLAPYARKLMFRRFAPHALATRMAAAGVDAAELAEDLPDLLRRVVDTLDTGLEVHLRAAELEPLVGRVERIGNRLVAGMIAAALIGGVGALTAGDKERWGSWERPLMRAGLGAGGALGAYLVWTSRRPGGSPR</sequence>
<evidence type="ECO:0000313" key="4">
    <source>
        <dbReference type="Proteomes" id="UP001163293"/>
    </source>
</evidence>
<dbReference type="CDD" id="cd05121">
    <property type="entry name" value="ABC1_ADCK3-like"/>
    <property type="match status" value="1"/>
</dbReference>
<protein>
    <submittedName>
        <fullName evidence="3">AarF/ABC1/UbiB kinase family protein</fullName>
    </submittedName>
</protein>
<evidence type="ECO:0000313" key="3">
    <source>
        <dbReference type="EMBL" id="UYV95851.1"/>
    </source>
</evidence>
<dbReference type="Pfam" id="PF03109">
    <property type="entry name" value="ABC1"/>
    <property type="match status" value="1"/>
</dbReference>
<dbReference type="RefSeq" id="WP_069694898.1">
    <property type="nucleotide sequence ID" value="NZ_CP101180.1"/>
</dbReference>
<name>A0AAX3ED80_PAEUR</name>
<comment type="similarity">
    <text evidence="1">Belongs to the protein kinase superfamily. ADCK protein kinase family.</text>
</comment>
<feature type="domain" description="ABC1 atypical kinase-like" evidence="2">
    <location>
        <begin position="92"/>
        <end position="335"/>
    </location>
</feature>
<accession>A0AAX3ED80</accession>
<proteinExistence type="inferred from homology"/>
<dbReference type="SUPFAM" id="SSF56112">
    <property type="entry name" value="Protein kinase-like (PK-like)"/>
    <property type="match status" value="1"/>
</dbReference>
<keyword evidence="3" id="KW-0808">Transferase</keyword>
<gene>
    <name evidence="3" type="ORF">NL394_12200</name>
</gene>
<keyword evidence="3" id="KW-0418">Kinase</keyword>
<dbReference type="AlphaFoldDB" id="A0AAX3ED80"/>
<dbReference type="Proteomes" id="UP001163293">
    <property type="component" value="Chromosome"/>
</dbReference>
<organism evidence="3 4">
    <name type="scientific">Paenarthrobacter ureafaciens</name>
    <dbReference type="NCBI Taxonomy" id="37931"/>
    <lineage>
        <taxon>Bacteria</taxon>
        <taxon>Bacillati</taxon>
        <taxon>Actinomycetota</taxon>
        <taxon>Actinomycetes</taxon>
        <taxon>Micrococcales</taxon>
        <taxon>Micrococcaceae</taxon>
        <taxon>Paenarthrobacter</taxon>
    </lineage>
</organism>
<evidence type="ECO:0000259" key="2">
    <source>
        <dbReference type="Pfam" id="PF03109"/>
    </source>
</evidence>
<dbReference type="PANTHER" id="PTHR10566">
    <property type="entry name" value="CHAPERONE-ACTIVITY OF BC1 COMPLEX CABC1 -RELATED"/>
    <property type="match status" value="1"/>
</dbReference>